<dbReference type="PANTHER" id="PTHR47926">
    <property type="entry name" value="PENTATRICOPEPTIDE REPEAT-CONTAINING PROTEIN"/>
    <property type="match status" value="1"/>
</dbReference>
<dbReference type="NCBIfam" id="TIGR00756">
    <property type="entry name" value="PPR"/>
    <property type="match status" value="6"/>
</dbReference>
<dbReference type="Proteomes" id="UP000825935">
    <property type="component" value="Chromosome 27"/>
</dbReference>
<feature type="repeat" description="PPR" evidence="2">
    <location>
        <begin position="479"/>
        <end position="513"/>
    </location>
</feature>
<dbReference type="InterPro" id="IPR002885">
    <property type="entry name" value="PPR_rpt"/>
</dbReference>
<sequence>MRPNLSVDYIIHFVNCCKRERVLHAYVAGLHAYALVNGLETHLTIGNLLVSILVDVDASICRARSLFDKLAERKDFACNALINAYARLGEWRFAITLYQEFSVKSLQLRSHTCVGLLKACAMLQDAETGMHIHANMGCLENEQFVATSLIDMYAKCGMLDRAQTVFDRLTVHDVISWNALLAGYSHNGYGHKALSCFEQMQSEGFHPDAVTFTCSLKACGIVGDGDKGTAIHDRVRKLGLIENNIILGNALVDMYAKCGKLEKAQEVFDALRNRNVVSWTSLLAGYAQHERSHDALTCFERMLQHDIAPDAATFSSALKACGGLRDVNKGIQLHADVERRGTFNDNVIIGNALVDMYAKCGLMNNACEVFDNLAAHDVVSWTALICGYAQHEYGEEALALFEQMRSEGIPINDVTVSCSLKACGSIGALNNGIKIHNDIEQNGMLKTSQLVCNTLIDMYSKCGMIGKAHYFFDKLCIRDVVTWTVLLTGYAQTGAIDQVFHLYNAMCQQGFKPNSITFLSILTACSHAGLLEEGQIFYDIMTRKYEIFPTAEHDTCVVDLLSRAGQLEKAVLLMKEMPSYPNLALWLTVLGACRKWGNLELGCHAFQKALEVDVRDPATYISMCNVFTDAGMEEHFREVEEIGFSCMCH</sequence>
<keyword evidence="4" id="KW-1185">Reference proteome</keyword>
<dbReference type="Gene3D" id="1.25.40.10">
    <property type="entry name" value="Tetratricopeptide repeat domain"/>
    <property type="match status" value="4"/>
</dbReference>
<proteinExistence type="predicted"/>
<dbReference type="OrthoDB" id="185373at2759"/>
<evidence type="ECO:0008006" key="5">
    <source>
        <dbReference type="Google" id="ProtNLM"/>
    </source>
</evidence>
<protein>
    <recommendedName>
        <fullName evidence="5">Pentatricopeptide repeat-containing protein</fullName>
    </recommendedName>
</protein>
<gene>
    <name evidence="3" type="ORF">KP509_27G064200</name>
</gene>
<evidence type="ECO:0000256" key="2">
    <source>
        <dbReference type="PROSITE-ProRule" id="PRU00708"/>
    </source>
</evidence>
<organism evidence="3 4">
    <name type="scientific">Ceratopteris richardii</name>
    <name type="common">Triangle waterfern</name>
    <dbReference type="NCBI Taxonomy" id="49495"/>
    <lineage>
        <taxon>Eukaryota</taxon>
        <taxon>Viridiplantae</taxon>
        <taxon>Streptophyta</taxon>
        <taxon>Embryophyta</taxon>
        <taxon>Tracheophyta</taxon>
        <taxon>Polypodiopsida</taxon>
        <taxon>Polypodiidae</taxon>
        <taxon>Polypodiales</taxon>
        <taxon>Pteridineae</taxon>
        <taxon>Pteridaceae</taxon>
        <taxon>Parkerioideae</taxon>
        <taxon>Ceratopteris</taxon>
    </lineage>
</organism>
<dbReference type="FunFam" id="1.25.40.10:FF:000285">
    <property type="entry name" value="Pentatricopeptide repeat-containing protein, chloroplastic"/>
    <property type="match status" value="1"/>
</dbReference>
<dbReference type="InterPro" id="IPR046960">
    <property type="entry name" value="PPR_At4g14850-like_plant"/>
</dbReference>
<dbReference type="AlphaFoldDB" id="A0A8T2RJK9"/>
<feature type="repeat" description="PPR" evidence="2">
    <location>
        <begin position="244"/>
        <end position="274"/>
    </location>
</feature>
<keyword evidence="1" id="KW-0677">Repeat</keyword>
<dbReference type="EMBL" id="CM035432">
    <property type="protein sequence ID" value="KAH7295755.1"/>
    <property type="molecule type" value="Genomic_DNA"/>
</dbReference>
<dbReference type="PANTHER" id="PTHR47926:SF382">
    <property type="entry name" value="PENTACOTRIPEPTIDE-REPEAT REGION OF PRORP DOMAIN-CONTAINING PROTEIN"/>
    <property type="match status" value="1"/>
</dbReference>
<name>A0A8T2RJK9_CERRI</name>
<evidence type="ECO:0000313" key="3">
    <source>
        <dbReference type="EMBL" id="KAH7295755.1"/>
    </source>
</evidence>
<dbReference type="Pfam" id="PF01535">
    <property type="entry name" value="PPR"/>
    <property type="match status" value="5"/>
</dbReference>
<dbReference type="SUPFAM" id="SSF48452">
    <property type="entry name" value="TPR-like"/>
    <property type="match status" value="1"/>
</dbReference>
<dbReference type="PROSITE" id="PS51375">
    <property type="entry name" value="PPR"/>
    <property type="match status" value="5"/>
</dbReference>
<dbReference type="GO" id="GO:0009451">
    <property type="term" value="P:RNA modification"/>
    <property type="evidence" value="ECO:0007669"/>
    <property type="project" value="InterPro"/>
</dbReference>
<comment type="caution">
    <text evidence="3">The sequence shown here is derived from an EMBL/GenBank/DDBJ whole genome shotgun (WGS) entry which is preliminary data.</text>
</comment>
<dbReference type="Pfam" id="PF13041">
    <property type="entry name" value="PPR_2"/>
    <property type="match status" value="4"/>
</dbReference>
<reference evidence="3 4" key="1">
    <citation type="submission" date="2021-08" db="EMBL/GenBank/DDBJ databases">
        <title>WGS assembly of Ceratopteris richardii.</title>
        <authorList>
            <person name="Marchant D.B."/>
            <person name="Chen G."/>
            <person name="Jenkins J."/>
            <person name="Shu S."/>
            <person name="Leebens-Mack J."/>
            <person name="Grimwood J."/>
            <person name="Schmutz J."/>
            <person name="Soltis P."/>
            <person name="Soltis D."/>
            <person name="Chen Z.-H."/>
        </authorList>
    </citation>
    <scope>NUCLEOTIDE SEQUENCE [LARGE SCALE GENOMIC DNA]</scope>
    <source>
        <strain evidence="3">Whitten #5841</strain>
        <tissue evidence="3">Leaf</tissue>
    </source>
</reference>
<feature type="repeat" description="PPR" evidence="2">
    <location>
        <begin position="173"/>
        <end position="207"/>
    </location>
</feature>
<dbReference type="FunFam" id="1.25.40.10:FF:000344">
    <property type="entry name" value="Pentatricopeptide repeat-containing protein"/>
    <property type="match status" value="1"/>
</dbReference>
<dbReference type="InterPro" id="IPR011990">
    <property type="entry name" value="TPR-like_helical_dom_sf"/>
</dbReference>
<evidence type="ECO:0000313" key="4">
    <source>
        <dbReference type="Proteomes" id="UP000825935"/>
    </source>
</evidence>
<evidence type="ECO:0000256" key="1">
    <source>
        <dbReference type="ARBA" id="ARBA00022737"/>
    </source>
</evidence>
<dbReference type="GO" id="GO:0003723">
    <property type="term" value="F:RNA binding"/>
    <property type="evidence" value="ECO:0007669"/>
    <property type="project" value="InterPro"/>
</dbReference>
<accession>A0A8T2RJK9</accession>
<feature type="repeat" description="PPR" evidence="2">
    <location>
        <begin position="275"/>
        <end position="309"/>
    </location>
</feature>
<dbReference type="FunFam" id="1.25.40.10:FF:000090">
    <property type="entry name" value="Pentatricopeptide repeat-containing protein, chloroplastic"/>
    <property type="match status" value="1"/>
</dbReference>
<dbReference type="FunFam" id="1.25.40.10:FF:000031">
    <property type="entry name" value="Pentatricopeptide repeat-containing protein mitochondrial"/>
    <property type="match status" value="1"/>
</dbReference>
<feature type="repeat" description="PPR" evidence="2">
    <location>
        <begin position="377"/>
        <end position="411"/>
    </location>
</feature>